<keyword evidence="3" id="KW-1133">Transmembrane helix</keyword>
<dbReference type="InterPro" id="IPR011990">
    <property type="entry name" value="TPR-like_helical_dom_sf"/>
</dbReference>
<feature type="coiled-coil region" evidence="1">
    <location>
        <begin position="831"/>
        <end position="858"/>
    </location>
</feature>
<protein>
    <recommendedName>
        <fullName evidence="6">Tetratricopeptide repeat protein</fullName>
    </recommendedName>
</protein>
<evidence type="ECO:0000313" key="5">
    <source>
        <dbReference type="Proteomes" id="UP000324233"/>
    </source>
</evidence>
<evidence type="ECO:0000256" key="2">
    <source>
        <dbReference type="SAM" id="MobiDB-lite"/>
    </source>
</evidence>
<keyword evidence="3" id="KW-0472">Membrane</keyword>
<dbReference type="EMBL" id="CP042997">
    <property type="protein sequence ID" value="QEH33271.1"/>
    <property type="molecule type" value="Genomic_DNA"/>
</dbReference>
<feature type="transmembrane region" description="Helical" evidence="3">
    <location>
        <begin position="463"/>
        <end position="483"/>
    </location>
</feature>
<dbReference type="SUPFAM" id="SSF48452">
    <property type="entry name" value="TPR-like"/>
    <property type="match status" value="1"/>
</dbReference>
<evidence type="ECO:0000256" key="1">
    <source>
        <dbReference type="SAM" id="Coils"/>
    </source>
</evidence>
<evidence type="ECO:0000256" key="3">
    <source>
        <dbReference type="SAM" id="Phobius"/>
    </source>
</evidence>
<feature type="transmembrane region" description="Helical" evidence="3">
    <location>
        <begin position="401"/>
        <end position="417"/>
    </location>
</feature>
<feature type="transmembrane region" description="Helical" evidence="3">
    <location>
        <begin position="265"/>
        <end position="281"/>
    </location>
</feature>
<evidence type="ECO:0008006" key="6">
    <source>
        <dbReference type="Google" id="ProtNLM"/>
    </source>
</evidence>
<feature type="transmembrane region" description="Helical" evidence="3">
    <location>
        <begin position="54"/>
        <end position="74"/>
    </location>
</feature>
<feature type="compositionally biased region" description="Pro residues" evidence="2">
    <location>
        <begin position="1"/>
        <end position="11"/>
    </location>
</feature>
<dbReference type="PANTHER" id="PTHR48125:SF12">
    <property type="entry name" value="AT HOOK TRANSCRIPTION FACTOR FAMILY-RELATED"/>
    <property type="match status" value="1"/>
</dbReference>
<dbReference type="Proteomes" id="UP000324233">
    <property type="component" value="Chromosome"/>
</dbReference>
<dbReference type="PANTHER" id="PTHR48125">
    <property type="entry name" value="LP07818P1"/>
    <property type="match status" value="1"/>
</dbReference>
<dbReference type="AlphaFoldDB" id="A0A5B9VZ61"/>
<keyword evidence="3" id="KW-0812">Transmembrane</keyword>
<feature type="transmembrane region" description="Helical" evidence="3">
    <location>
        <begin position="183"/>
        <end position="202"/>
    </location>
</feature>
<feature type="compositionally biased region" description="Low complexity" evidence="2">
    <location>
        <begin position="1082"/>
        <end position="1092"/>
    </location>
</feature>
<keyword evidence="1" id="KW-0175">Coiled coil</keyword>
<dbReference type="RefSeq" id="WP_148593029.1">
    <property type="nucleotide sequence ID" value="NZ_CP042997.1"/>
</dbReference>
<feature type="region of interest" description="Disordered" evidence="2">
    <location>
        <begin position="1055"/>
        <end position="1151"/>
    </location>
</feature>
<name>A0A5B9VZ61_9BACT</name>
<feature type="transmembrane region" description="Helical" evidence="3">
    <location>
        <begin position="423"/>
        <end position="442"/>
    </location>
</feature>
<feature type="transmembrane region" description="Helical" evidence="3">
    <location>
        <begin position="374"/>
        <end position="394"/>
    </location>
</feature>
<organism evidence="4 5">
    <name type="scientific">Aquisphaera giovannonii</name>
    <dbReference type="NCBI Taxonomy" id="406548"/>
    <lineage>
        <taxon>Bacteria</taxon>
        <taxon>Pseudomonadati</taxon>
        <taxon>Planctomycetota</taxon>
        <taxon>Planctomycetia</taxon>
        <taxon>Isosphaerales</taxon>
        <taxon>Isosphaeraceae</taxon>
        <taxon>Aquisphaera</taxon>
    </lineage>
</organism>
<feature type="compositionally biased region" description="Low complexity" evidence="2">
    <location>
        <begin position="1055"/>
        <end position="1073"/>
    </location>
</feature>
<evidence type="ECO:0000313" key="4">
    <source>
        <dbReference type="EMBL" id="QEH33271.1"/>
    </source>
</evidence>
<keyword evidence="5" id="KW-1185">Reference proteome</keyword>
<dbReference type="KEGG" id="agv:OJF2_17720"/>
<dbReference type="Gene3D" id="1.25.40.10">
    <property type="entry name" value="Tetratricopeptide repeat domain"/>
    <property type="match status" value="1"/>
</dbReference>
<gene>
    <name evidence="4" type="ORF">OJF2_17720</name>
</gene>
<feature type="transmembrane region" description="Helical" evidence="3">
    <location>
        <begin position="153"/>
        <end position="174"/>
    </location>
</feature>
<sequence length="1151" mass="124996">MPEPQATPPAPESEEVQPGAIAEQDPAATQAPEATESIPEPEPWTPERVLEWNAYYDIYVMLAALLLAFVGSAVRVDAKNSALWTHLKAGELIAAEGSPALGNVFSYSEPDAPWVDVSWLFEWSHSALYRLVRDNVPVDPTDPTANLASADQIGIGCLIALSALVRVATAWVLLKVRRPGPGLWWSAICTAVALGVLIGPGSGSFVGFIPGGIAGSGVVAPATWGALLLAIEMLILHRAFGQGRGRTLYGLVPLFALWANVDDSFLMGLMILAAAVVGRLIDGTASESLVLSPAEESSTSEDTDAGRRRPAATSAALLVLGLCVLACLVNPFTYKAYLAAGSPFGRIFSGSEVTRVGEISFFGSQIRKIYKAEWYWFTVFYLTMVCLGLGTFLLNARRFSWARFLPFAAASTVWALFMGQQQVYAVVFAAVASASGQEWYLGRFGSRGRIGSGWNAWSTGGRLVTLAVMFFLVAVSITGWLIVPGQPRFGFSYDPGEFAFEAAEYLARKDAPPGNVLNTTAAQGDALIWKAYPGRKTFYDDRTNVFSRGLYEEQRTLRQALRDDDEATWKPTLDRLRVNTVMIDADGAPDTIRRLSHSPRWIPYYDDGHTMLFGRADAPEAERKAFEDSRLDAPLRAFRISAPVPPADRPPTPTSWIDRYFRNRLLGQAEPHTSAAVRWLQGVGADPEEAATPDPARCLLAVREARKALARNPDDWVAYRLLNLAYRLLAAQETAILGGIPMTAENLPRINMLVPDYSLLGLRYQQRATALNYAIQTSPPPTTADERRELNQLTFELFQLYGQAGYIDLARDRLQMLLETSQPGDLSEDVRGSYERQLAELSERVQQIEENILNLQVERSAGPVEKAMYAREQGAVGHAISELEEAYHQNMSPIVVKPMLVDLYCTTGQPDRAMELISLAAGDDQTLGTEPGDSYRRQGLIYLLLGNYGSAASFWQDRAIPRLRYERTSRALMTAQAVTRGDLANASNADLTLAGLLGRQSLWDFELGQCLLESGAPDRAAESYTRSLTVEPASPYRPLMAYYLEQMGRPVPAATKATTTPAAPGSQSPAAPDGKPEPPKPAAAEPGASKPADPAKSEATKPAEPAKVDATRPDPAKPAENGTTEPAKAETKPGGGDPARANPAEPAKPKS</sequence>
<feature type="compositionally biased region" description="Basic and acidic residues" evidence="2">
    <location>
        <begin position="1093"/>
        <end position="1117"/>
    </location>
</feature>
<feature type="transmembrane region" description="Helical" evidence="3">
    <location>
        <begin position="208"/>
        <end position="231"/>
    </location>
</feature>
<dbReference type="OrthoDB" id="9786218at2"/>
<accession>A0A5B9VZ61</accession>
<reference evidence="4 5" key="1">
    <citation type="submission" date="2019-08" db="EMBL/GenBank/DDBJ databases">
        <title>Deep-cultivation of Planctomycetes and their phenomic and genomic characterization uncovers novel biology.</title>
        <authorList>
            <person name="Wiegand S."/>
            <person name="Jogler M."/>
            <person name="Boedeker C."/>
            <person name="Pinto D."/>
            <person name="Vollmers J."/>
            <person name="Rivas-Marin E."/>
            <person name="Kohn T."/>
            <person name="Peeters S.H."/>
            <person name="Heuer A."/>
            <person name="Rast P."/>
            <person name="Oberbeckmann S."/>
            <person name="Bunk B."/>
            <person name="Jeske O."/>
            <person name="Meyerdierks A."/>
            <person name="Storesund J.E."/>
            <person name="Kallscheuer N."/>
            <person name="Luecker S."/>
            <person name="Lage O.M."/>
            <person name="Pohl T."/>
            <person name="Merkel B.J."/>
            <person name="Hornburger P."/>
            <person name="Mueller R.-W."/>
            <person name="Bruemmer F."/>
            <person name="Labrenz M."/>
            <person name="Spormann A.M."/>
            <person name="Op den Camp H."/>
            <person name="Overmann J."/>
            <person name="Amann R."/>
            <person name="Jetten M.S.M."/>
            <person name="Mascher T."/>
            <person name="Medema M.H."/>
            <person name="Devos D.P."/>
            <person name="Kaster A.-K."/>
            <person name="Ovreas L."/>
            <person name="Rohde M."/>
            <person name="Galperin M.Y."/>
            <person name="Jogler C."/>
        </authorList>
    </citation>
    <scope>NUCLEOTIDE SEQUENCE [LARGE SCALE GENOMIC DNA]</scope>
    <source>
        <strain evidence="4 5">OJF2</strain>
    </source>
</reference>
<feature type="transmembrane region" description="Helical" evidence="3">
    <location>
        <begin position="315"/>
        <end position="334"/>
    </location>
</feature>
<proteinExistence type="predicted"/>
<feature type="region of interest" description="Disordered" evidence="2">
    <location>
        <begin position="1"/>
        <end position="43"/>
    </location>
</feature>